<evidence type="ECO:0000313" key="2">
    <source>
        <dbReference type="Proteomes" id="UP000193922"/>
    </source>
</evidence>
<name>A0A1Y1WI91_9FUNG</name>
<sequence>MSAQRHSKPAWLGLEYDLSVQIFWQLHLLKVSLNLTCLALKAPANAHFTIPFSCSHTLVLDAQ</sequence>
<organism evidence="1 2">
    <name type="scientific">Linderina pennispora</name>
    <dbReference type="NCBI Taxonomy" id="61395"/>
    <lineage>
        <taxon>Eukaryota</taxon>
        <taxon>Fungi</taxon>
        <taxon>Fungi incertae sedis</taxon>
        <taxon>Zoopagomycota</taxon>
        <taxon>Kickxellomycotina</taxon>
        <taxon>Kickxellomycetes</taxon>
        <taxon>Kickxellales</taxon>
        <taxon>Kickxellaceae</taxon>
        <taxon>Linderina</taxon>
    </lineage>
</organism>
<gene>
    <name evidence="1" type="ORF">DL89DRAFT_265020</name>
</gene>
<dbReference type="EMBL" id="MCFD01000002">
    <property type="protein sequence ID" value="ORX72834.1"/>
    <property type="molecule type" value="Genomic_DNA"/>
</dbReference>
<dbReference type="Proteomes" id="UP000193922">
    <property type="component" value="Unassembled WGS sequence"/>
</dbReference>
<reference evidence="1 2" key="1">
    <citation type="submission" date="2016-07" db="EMBL/GenBank/DDBJ databases">
        <title>Pervasive Adenine N6-methylation of Active Genes in Fungi.</title>
        <authorList>
            <consortium name="DOE Joint Genome Institute"/>
            <person name="Mondo S.J."/>
            <person name="Dannebaum R.O."/>
            <person name="Kuo R.C."/>
            <person name="Labutti K."/>
            <person name="Haridas S."/>
            <person name="Kuo A."/>
            <person name="Salamov A."/>
            <person name="Ahrendt S.R."/>
            <person name="Lipzen A."/>
            <person name="Sullivan W."/>
            <person name="Andreopoulos W.B."/>
            <person name="Clum A."/>
            <person name="Lindquist E."/>
            <person name="Daum C."/>
            <person name="Ramamoorthy G.K."/>
            <person name="Gryganskyi A."/>
            <person name="Culley D."/>
            <person name="Magnuson J.K."/>
            <person name="James T.Y."/>
            <person name="O'Malley M.A."/>
            <person name="Stajich J.E."/>
            <person name="Spatafora J.W."/>
            <person name="Visel A."/>
            <person name="Grigoriev I.V."/>
        </authorList>
    </citation>
    <scope>NUCLEOTIDE SEQUENCE [LARGE SCALE GENOMIC DNA]</scope>
    <source>
        <strain evidence="1 2">ATCC 12442</strain>
    </source>
</reference>
<dbReference type="RefSeq" id="XP_040746174.1">
    <property type="nucleotide sequence ID" value="XM_040886486.1"/>
</dbReference>
<dbReference type="AlphaFoldDB" id="A0A1Y1WI91"/>
<keyword evidence="2" id="KW-1185">Reference proteome</keyword>
<dbReference type="GeneID" id="63803134"/>
<comment type="caution">
    <text evidence="1">The sequence shown here is derived from an EMBL/GenBank/DDBJ whole genome shotgun (WGS) entry which is preliminary data.</text>
</comment>
<accession>A0A1Y1WI91</accession>
<protein>
    <submittedName>
        <fullName evidence="1">Uncharacterized protein</fullName>
    </submittedName>
</protein>
<proteinExistence type="predicted"/>
<evidence type="ECO:0000313" key="1">
    <source>
        <dbReference type="EMBL" id="ORX72834.1"/>
    </source>
</evidence>